<sequence>MRKEELCNSSHTEHQILVFIQPTEHNYTFGMDQIFWWHGIACTDGTYPGLESLGGMLPTFISNKGKITLCCCSCSTAYDFLATGMCNSYVQLNKTPI</sequence>
<reference evidence="1" key="1">
    <citation type="submission" date="2014-09" db="EMBL/GenBank/DDBJ databases">
        <authorList>
            <person name="Magalhaes I.L.F."/>
            <person name="Oliveira U."/>
            <person name="Santos F.R."/>
            <person name="Vidigal T.H.D.A."/>
            <person name="Brescovit A.D."/>
            <person name="Santos A.J."/>
        </authorList>
    </citation>
    <scope>NUCLEOTIDE SEQUENCE</scope>
    <source>
        <tissue evidence="1">Shoot tissue taken approximately 20 cm above the soil surface</tissue>
    </source>
</reference>
<dbReference type="EMBL" id="GBRH01171340">
    <property type="protein sequence ID" value="JAE26556.1"/>
    <property type="molecule type" value="Transcribed_RNA"/>
</dbReference>
<protein>
    <submittedName>
        <fullName evidence="1">Uncharacterized protein</fullName>
    </submittedName>
</protein>
<proteinExistence type="predicted"/>
<dbReference type="AlphaFoldDB" id="A0A0A9GVH0"/>
<accession>A0A0A9GVH0</accession>
<organism evidence="1">
    <name type="scientific">Arundo donax</name>
    <name type="common">Giant reed</name>
    <name type="synonym">Donax arundinaceus</name>
    <dbReference type="NCBI Taxonomy" id="35708"/>
    <lineage>
        <taxon>Eukaryota</taxon>
        <taxon>Viridiplantae</taxon>
        <taxon>Streptophyta</taxon>
        <taxon>Embryophyta</taxon>
        <taxon>Tracheophyta</taxon>
        <taxon>Spermatophyta</taxon>
        <taxon>Magnoliopsida</taxon>
        <taxon>Liliopsida</taxon>
        <taxon>Poales</taxon>
        <taxon>Poaceae</taxon>
        <taxon>PACMAD clade</taxon>
        <taxon>Arundinoideae</taxon>
        <taxon>Arundineae</taxon>
        <taxon>Arundo</taxon>
    </lineage>
</organism>
<reference evidence="1" key="2">
    <citation type="journal article" date="2015" name="Data Brief">
        <title>Shoot transcriptome of the giant reed, Arundo donax.</title>
        <authorList>
            <person name="Barrero R.A."/>
            <person name="Guerrero F.D."/>
            <person name="Moolhuijzen P."/>
            <person name="Goolsby J.A."/>
            <person name="Tidwell J."/>
            <person name="Bellgard S.E."/>
            <person name="Bellgard M.I."/>
        </authorList>
    </citation>
    <scope>NUCLEOTIDE SEQUENCE</scope>
    <source>
        <tissue evidence="1">Shoot tissue taken approximately 20 cm above the soil surface</tissue>
    </source>
</reference>
<evidence type="ECO:0000313" key="1">
    <source>
        <dbReference type="EMBL" id="JAE26556.1"/>
    </source>
</evidence>
<name>A0A0A9GVH0_ARUDO</name>